<dbReference type="PANTHER" id="PTHR30346:SF28">
    <property type="entry name" value="HTH-TYPE TRANSCRIPTIONAL REGULATOR CYNR"/>
    <property type="match status" value="1"/>
</dbReference>
<proteinExistence type="inferred from homology"/>
<dbReference type="InterPro" id="IPR036388">
    <property type="entry name" value="WH-like_DNA-bd_sf"/>
</dbReference>
<evidence type="ECO:0000256" key="2">
    <source>
        <dbReference type="ARBA" id="ARBA00023015"/>
    </source>
</evidence>
<dbReference type="GO" id="GO:0032993">
    <property type="term" value="C:protein-DNA complex"/>
    <property type="evidence" value="ECO:0007669"/>
    <property type="project" value="TreeGrafter"/>
</dbReference>
<dbReference type="OrthoDB" id="79118at2"/>
<dbReference type="Pfam" id="PF00126">
    <property type="entry name" value="HTH_1"/>
    <property type="match status" value="1"/>
</dbReference>
<dbReference type="KEGG" id="ruj:E5Z56_05055"/>
<feature type="domain" description="HTH lysR-type" evidence="5">
    <location>
        <begin position="22"/>
        <end position="79"/>
    </location>
</feature>
<dbReference type="PRINTS" id="PR00039">
    <property type="entry name" value="HTHLYSR"/>
</dbReference>
<dbReference type="PANTHER" id="PTHR30346">
    <property type="entry name" value="TRANSCRIPTIONAL DUAL REGULATOR HCAR-RELATED"/>
    <property type="match status" value="1"/>
</dbReference>
<dbReference type="PROSITE" id="PS50931">
    <property type="entry name" value="HTH_LYSR"/>
    <property type="match status" value="1"/>
</dbReference>
<dbReference type="Proteomes" id="UP000301475">
    <property type="component" value="Chromosome"/>
</dbReference>
<dbReference type="InterPro" id="IPR005119">
    <property type="entry name" value="LysR_subst-bd"/>
</dbReference>
<dbReference type="EMBL" id="CP039381">
    <property type="protein sequence ID" value="QCT06767.1"/>
    <property type="molecule type" value="Genomic_DNA"/>
</dbReference>
<dbReference type="SUPFAM" id="SSF53850">
    <property type="entry name" value="Periplasmic binding protein-like II"/>
    <property type="match status" value="1"/>
</dbReference>
<gene>
    <name evidence="6" type="ORF">E5Z56_05055</name>
</gene>
<keyword evidence="4" id="KW-0804">Transcription</keyword>
<name>A0A4P8XV16_9FIRM</name>
<dbReference type="Pfam" id="PF03466">
    <property type="entry name" value="LysR_substrate"/>
    <property type="match status" value="1"/>
</dbReference>
<comment type="similarity">
    <text evidence="1">Belongs to the LysR transcriptional regulatory family.</text>
</comment>
<protein>
    <submittedName>
        <fullName evidence="6">LysR family transcriptional regulator</fullName>
    </submittedName>
</protein>
<dbReference type="AlphaFoldDB" id="A0A4P8XV16"/>
<dbReference type="CDD" id="cd05466">
    <property type="entry name" value="PBP2_LTTR_substrate"/>
    <property type="match status" value="1"/>
</dbReference>
<keyword evidence="7" id="KW-1185">Reference proteome</keyword>
<accession>A0A4P8XV16</accession>
<dbReference type="GO" id="GO:0003700">
    <property type="term" value="F:DNA-binding transcription factor activity"/>
    <property type="evidence" value="ECO:0007669"/>
    <property type="project" value="InterPro"/>
</dbReference>
<evidence type="ECO:0000259" key="5">
    <source>
        <dbReference type="PROSITE" id="PS50931"/>
    </source>
</evidence>
<evidence type="ECO:0000256" key="3">
    <source>
        <dbReference type="ARBA" id="ARBA00023125"/>
    </source>
</evidence>
<organism evidence="6 7">
    <name type="scientific">Ruminococcus bovis</name>
    <dbReference type="NCBI Taxonomy" id="2564099"/>
    <lineage>
        <taxon>Bacteria</taxon>
        <taxon>Bacillati</taxon>
        <taxon>Bacillota</taxon>
        <taxon>Clostridia</taxon>
        <taxon>Eubacteriales</taxon>
        <taxon>Oscillospiraceae</taxon>
        <taxon>Ruminococcus</taxon>
    </lineage>
</organism>
<evidence type="ECO:0000313" key="6">
    <source>
        <dbReference type="EMBL" id="QCT06767.1"/>
    </source>
</evidence>
<dbReference type="SUPFAM" id="SSF46785">
    <property type="entry name" value="Winged helix' DNA-binding domain"/>
    <property type="match status" value="1"/>
</dbReference>
<dbReference type="InterPro" id="IPR000847">
    <property type="entry name" value="LysR_HTH_N"/>
</dbReference>
<dbReference type="Gene3D" id="3.40.190.10">
    <property type="entry name" value="Periplasmic binding protein-like II"/>
    <property type="match status" value="2"/>
</dbReference>
<evidence type="ECO:0000313" key="7">
    <source>
        <dbReference type="Proteomes" id="UP000301475"/>
    </source>
</evidence>
<keyword evidence="2" id="KW-0805">Transcription regulation</keyword>
<keyword evidence="3" id="KW-0238">DNA-binding</keyword>
<evidence type="ECO:0000256" key="4">
    <source>
        <dbReference type="ARBA" id="ARBA00023163"/>
    </source>
</evidence>
<reference evidence="6 7" key="1">
    <citation type="submission" date="2019-04" db="EMBL/GenBank/DDBJ databases">
        <authorList>
            <person name="Embree M."/>
            <person name="Gaffney J.R."/>
        </authorList>
    </citation>
    <scope>NUCLEOTIDE SEQUENCE [LARGE SCALE GENOMIC DNA]</scope>
    <source>
        <strain evidence="6 7">JE7A12</strain>
    </source>
</reference>
<evidence type="ECO:0000256" key="1">
    <source>
        <dbReference type="ARBA" id="ARBA00009437"/>
    </source>
</evidence>
<dbReference type="GO" id="GO:0003677">
    <property type="term" value="F:DNA binding"/>
    <property type="evidence" value="ECO:0007669"/>
    <property type="project" value="UniProtKB-KW"/>
</dbReference>
<dbReference type="InterPro" id="IPR036390">
    <property type="entry name" value="WH_DNA-bd_sf"/>
</dbReference>
<dbReference type="Gene3D" id="1.10.10.10">
    <property type="entry name" value="Winged helix-like DNA-binding domain superfamily/Winged helix DNA-binding domain"/>
    <property type="match status" value="1"/>
</dbReference>
<sequence length="298" mass="34370">MNSNIDFSQKNVTLITEVIKMIEIYQLEQLIAFHKYGTLSKASQVLHISQPSLSRTMQQLEKEFQVTLFDRHKNKITLNDNGIVAVENAKKVINEMNSMYDNVRNYNRIHNCINIGSSAPMPITILTEKFHNAFPDMDISSEINSTENLINGLQDDTYNIIILPYEPQTTEGIFVKKFLDEHLMFSLPKDHPKAKEETLYLSDIDGQNMILMPNLGFWQDIIDKKMPNTRFITQTDRIAFETLIRASTLPCFATDLGMREFSYPDGRVFIPILDKEVNVSFYIAIKNSNKDKFLTVLK</sequence>